<evidence type="ECO:0000313" key="2">
    <source>
        <dbReference type="EMBL" id="EOR96034.1"/>
    </source>
</evidence>
<name>R9H4C9_9SPHI</name>
<evidence type="ECO:0000256" key="1">
    <source>
        <dbReference type="SAM" id="SignalP"/>
    </source>
</evidence>
<reference evidence="2 3" key="1">
    <citation type="journal article" date="2013" name="Genome Announc.">
        <title>Draft Genome Sequence of Arcticibacter svalbardensis Strain MN12-7T, a Member of the Family Sphingobacteriaceae Isolated from an Arctic Soil Sample.</title>
        <authorList>
            <person name="Shivaji S."/>
            <person name="Ara S."/>
            <person name="Prasad S."/>
            <person name="Manasa B.P."/>
            <person name="Begum Z."/>
            <person name="Singh A."/>
            <person name="Kumar Pinnaka A."/>
        </authorList>
    </citation>
    <scope>NUCLEOTIDE SEQUENCE [LARGE SCALE GENOMIC DNA]</scope>
    <source>
        <strain evidence="2 3">MN12-7</strain>
    </source>
</reference>
<keyword evidence="3" id="KW-1185">Reference proteome</keyword>
<evidence type="ECO:0008006" key="4">
    <source>
        <dbReference type="Google" id="ProtNLM"/>
    </source>
</evidence>
<feature type="chain" id="PRO_5004482211" description="Outer membrane protein beta-barrel domain-containing protein" evidence="1">
    <location>
        <begin position="20"/>
        <end position="195"/>
    </location>
</feature>
<dbReference type="Proteomes" id="UP000014174">
    <property type="component" value="Unassembled WGS sequence"/>
</dbReference>
<organism evidence="2 3">
    <name type="scientific">Arcticibacter svalbardensis MN12-7</name>
    <dbReference type="NCBI Taxonomy" id="1150600"/>
    <lineage>
        <taxon>Bacteria</taxon>
        <taxon>Pseudomonadati</taxon>
        <taxon>Bacteroidota</taxon>
        <taxon>Sphingobacteriia</taxon>
        <taxon>Sphingobacteriales</taxon>
        <taxon>Sphingobacteriaceae</taxon>
        <taxon>Arcticibacter</taxon>
    </lineage>
</organism>
<dbReference type="STRING" id="1150600.ADIARSV_0780"/>
<sequence length="195" mass="20507">MKHLFLSCALSLFVYAASAQITTPQTSSASQATALQAGNWMIGAGLGSTNYNFDTETFNISVQPKAAYFISDNIAVGAQVNLGLSAYDGGSSFQYGVAPLVRYYFPEGATPTSRWFAEGTVGIGGSHVKDNDNDEPVSLLLGISGGYSHFVSRTVALEAVLGYTYNKSDVGADTGMSGLGLTLGFNIYLPGQVNR</sequence>
<keyword evidence="1" id="KW-0732">Signal</keyword>
<dbReference type="OrthoDB" id="945117at2"/>
<dbReference type="AlphaFoldDB" id="R9H4C9"/>
<dbReference type="eggNOG" id="COG3468">
    <property type="taxonomic scope" value="Bacteria"/>
</dbReference>
<accession>R9H4C9</accession>
<feature type="signal peptide" evidence="1">
    <location>
        <begin position="1"/>
        <end position="19"/>
    </location>
</feature>
<protein>
    <recommendedName>
        <fullName evidence="4">Outer membrane protein beta-barrel domain-containing protein</fullName>
    </recommendedName>
</protein>
<comment type="caution">
    <text evidence="2">The sequence shown here is derived from an EMBL/GenBank/DDBJ whole genome shotgun (WGS) entry which is preliminary data.</text>
</comment>
<gene>
    <name evidence="2" type="ORF">ADIARSV_0780</name>
</gene>
<proteinExistence type="predicted"/>
<evidence type="ECO:0000313" key="3">
    <source>
        <dbReference type="Proteomes" id="UP000014174"/>
    </source>
</evidence>
<dbReference type="RefSeq" id="WP_016194025.1">
    <property type="nucleotide sequence ID" value="NZ_AQPN01000027.1"/>
</dbReference>
<dbReference type="EMBL" id="AQPN01000027">
    <property type="protein sequence ID" value="EOR96034.1"/>
    <property type="molecule type" value="Genomic_DNA"/>
</dbReference>